<evidence type="ECO:0000313" key="2">
    <source>
        <dbReference type="Proteomes" id="UP000005801"/>
    </source>
</evidence>
<gene>
    <name evidence="1" type="ORF">PPSIR1_23086</name>
</gene>
<dbReference type="EMBL" id="ABCS01000015">
    <property type="protein sequence ID" value="EDM79977.1"/>
    <property type="molecule type" value="Genomic_DNA"/>
</dbReference>
<dbReference type="Proteomes" id="UP000005801">
    <property type="component" value="Unassembled WGS sequence"/>
</dbReference>
<sequence length="138" mass="15273">MDGEALLFEALERTIDGRRQWRPEAVDFVGHLIGAMRSIASHEIERKGNKVVPFTSSVELIGLSDPTDPEEALSAEQQIRMLRAHFGAGGDSLALQVLDAMELGCDGSMIREQLSLSQNALQTVVRRIRRVAHRLLPT</sequence>
<name>A6G2P0_9BACT</name>
<keyword evidence="2" id="KW-1185">Reference proteome</keyword>
<comment type="caution">
    <text evidence="1">The sequence shown here is derived from an EMBL/GenBank/DDBJ whole genome shotgun (WGS) entry which is preliminary data.</text>
</comment>
<proteinExistence type="predicted"/>
<protein>
    <submittedName>
        <fullName evidence="1">Uncharacterized protein</fullName>
    </submittedName>
</protein>
<dbReference type="AlphaFoldDB" id="A6G2P0"/>
<evidence type="ECO:0000313" key="1">
    <source>
        <dbReference type="EMBL" id="EDM79977.1"/>
    </source>
</evidence>
<organism evidence="1 2">
    <name type="scientific">Plesiocystis pacifica SIR-1</name>
    <dbReference type="NCBI Taxonomy" id="391625"/>
    <lineage>
        <taxon>Bacteria</taxon>
        <taxon>Pseudomonadati</taxon>
        <taxon>Myxococcota</taxon>
        <taxon>Polyangia</taxon>
        <taxon>Nannocystales</taxon>
        <taxon>Nannocystaceae</taxon>
        <taxon>Plesiocystis</taxon>
    </lineage>
</organism>
<reference evidence="1 2" key="1">
    <citation type="submission" date="2007-06" db="EMBL/GenBank/DDBJ databases">
        <authorList>
            <person name="Shimkets L."/>
            <person name="Ferriera S."/>
            <person name="Johnson J."/>
            <person name="Kravitz S."/>
            <person name="Beeson K."/>
            <person name="Sutton G."/>
            <person name="Rogers Y.-H."/>
            <person name="Friedman R."/>
            <person name="Frazier M."/>
            <person name="Venter J.C."/>
        </authorList>
    </citation>
    <scope>NUCLEOTIDE SEQUENCE [LARGE SCALE GENOMIC DNA]</scope>
    <source>
        <strain evidence="1 2">SIR-1</strain>
    </source>
</reference>
<accession>A6G2P0</accession>